<evidence type="ECO:0000313" key="2">
    <source>
        <dbReference type="Proteomes" id="UP001195483"/>
    </source>
</evidence>
<gene>
    <name evidence="1" type="ORF">CHS0354_031154</name>
</gene>
<dbReference type="InterPro" id="IPR012337">
    <property type="entry name" value="RNaseH-like_sf"/>
</dbReference>
<dbReference type="SUPFAM" id="SSF53098">
    <property type="entry name" value="Ribonuclease H-like"/>
    <property type="match status" value="1"/>
</dbReference>
<comment type="caution">
    <text evidence="1">The sequence shown here is derived from an EMBL/GenBank/DDBJ whole genome shotgun (WGS) entry which is preliminary data.</text>
</comment>
<dbReference type="GO" id="GO:0003676">
    <property type="term" value="F:nucleic acid binding"/>
    <property type="evidence" value="ECO:0007669"/>
    <property type="project" value="InterPro"/>
</dbReference>
<evidence type="ECO:0000313" key="1">
    <source>
        <dbReference type="EMBL" id="KAK3612085.1"/>
    </source>
</evidence>
<organism evidence="1 2">
    <name type="scientific">Potamilus streckersoni</name>
    <dbReference type="NCBI Taxonomy" id="2493646"/>
    <lineage>
        <taxon>Eukaryota</taxon>
        <taxon>Metazoa</taxon>
        <taxon>Spiralia</taxon>
        <taxon>Lophotrochozoa</taxon>
        <taxon>Mollusca</taxon>
        <taxon>Bivalvia</taxon>
        <taxon>Autobranchia</taxon>
        <taxon>Heteroconchia</taxon>
        <taxon>Palaeoheterodonta</taxon>
        <taxon>Unionida</taxon>
        <taxon>Unionoidea</taxon>
        <taxon>Unionidae</taxon>
        <taxon>Ambleminae</taxon>
        <taxon>Lampsilini</taxon>
        <taxon>Potamilus</taxon>
    </lineage>
</organism>
<dbReference type="InterPro" id="IPR036397">
    <property type="entry name" value="RNaseH_sf"/>
</dbReference>
<sequence length="309" mass="36238">MDLTKDGNKYIVVYIEYLTKWVDAEVVPNKNAATVISSLVKFVCTHGIRNTLKRTRADNSVMNGTSYFVKKWEYITKLRLHITHKLEVKQNVSSVLFLTLVSVVNKTCNDWDLKLPYVLFAYRTTELSTKKQEPFFLVNATRSAGKREKEPEVTVTSHQEDSKLRWKKCGQNNPEYETFLSPKKRKNLEVLESSMYILYLNNHYQPVLDVVDCKFQDLFSRPPYLPVRKYVPEKYWKYDSAQTIEAALASNYNDEKILQEMREYPATVYVQKYKETHYNISGTEDAVKEFDPNVFNLLSDHENFVDLLF</sequence>
<accession>A0AAE0TLH1</accession>
<keyword evidence="2" id="KW-1185">Reference proteome</keyword>
<proteinExistence type="predicted"/>
<reference evidence="1" key="3">
    <citation type="submission" date="2023-05" db="EMBL/GenBank/DDBJ databases">
        <authorList>
            <person name="Smith C.H."/>
        </authorList>
    </citation>
    <scope>NUCLEOTIDE SEQUENCE</scope>
    <source>
        <strain evidence="1">CHS0354</strain>
        <tissue evidence="1">Mantle</tissue>
    </source>
</reference>
<reference evidence="1" key="1">
    <citation type="journal article" date="2021" name="Genome Biol. Evol.">
        <title>A High-Quality Reference Genome for a Parasitic Bivalve with Doubly Uniparental Inheritance (Bivalvia: Unionida).</title>
        <authorList>
            <person name="Smith C.H."/>
        </authorList>
    </citation>
    <scope>NUCLEOTIDE SEQUENCE</scope>
    <source>
        <strain evidence="1">CHS0354</strain>
    </source>
</reference>
<name>A0AAE0TLH1_9BIVA</name>
<dbReference type="EMBL" id="JAEAOA010001867">
    <property type="protein sequence ID" value="KAK3612085.1"/>
    <property type="molecule type" value="Genomic_DNA"/>
</dbReference>
<evidence type="ECO:0008006" key="3">
    <source>
        <dbReference type="Google" id="ProtNLM"/>
    </source>
</evidence>
<dbReference type="AlphaFoldDB" id="A0AAE0TLH1"/>
<dbReference type="Gene3D" id="3.30.420.10">
    <property type="entry name" value="Ribonuclease H-like superfamily/Ribonuclease H"/>
    <property type="match status" value="1"/>
</dbReference>
<protein>
    <recommendedName>
        <fullName evidence="3">Integrase catalytic domain-containing protein</fullName>
    </recommendedName>
</protein>
<dbReference type="Proteomes" id="UP001195483">
    <property type="component" value="Unassembled WGS sequence"/>
</dbReference>
<reference evidence="1" key="2">
    <citation type="journal article" date="2021" name="Genome Biol. Evol.">
        <title>Developing a high-quality reference genome for a parasitic bivalve with doubly uniparental inheritance (Bivalvia: Unionida).</title>
        <authorList>
            <person name="Smith C.H."/>
        </authorList>
    </citation>
    <scope>NUCLEOTIDE SEQUENCE</scope>
    <source>
        <strain evidence="1">CHS0354</strain>
        <tissue evidence="1">Mantle</tissue>
    </source>
</reference>